<sequence>MTHPIYNEQQLSVKCLSELRDLYTELGCTRAVEDKRAKQSWATAILCFQEERVAKLELQLEEKTCATCSKFDAVRGCCKLFEMAAKPHWAMTSDCVNAISTEQIEVAETLPQPSVQPTEVREVEAVESVLEVPSTEVQTEPAPGYKFALGNGFTFYQKQCDVPCWIACKNSYRTIAYPELADAVCEALRRLVKEGIVGAGELLQIHTEAKKIKTQLTSVSSGDLTFKQISSFTYQVFNGLLDIGLIHFTNNRRWMTDLVCDRTEYSTPYEAAAALAQSGLGLVEEGRRQRLDGRRFLKAADSTLSELSNAKVVGILDSCSLEPRVSGKDIPSAFCHQASALFNNDLLDKPFTELTTVEWDSIKQRVSAEVSERIEELLELVEIEGDPDEDFGTLYKLWHGMKLLGTFYRTVFSGKWVARPAQTNDVFLDCKSDEDAKYWILYHEVTGSLGSDVVIAAK</sequence>
<dbReference type="AlphaFoldDB" id="A0A139X7X2"/>
<dbReference type="EMBL" id="ANNX02000026">
    <property type="protein sequence ID" value="KYC40732.1"/>
    <property type="molecule type" value="Genomic_DNA"/>
</dbReference>
<evidence type="ECO:0000313" key="1">
    <source>
        <dbReference type="EMBL" id="KYC40732.1"/>
    </source>
</evidence>
<dbReference type="STRING" id="128403.WA1_24135"/>
<name>A0A139X7X2_9CYAN</name>
<dbReference type="RefSeq" id="WP_017739982.1">
    <property type="nucleotide sequence ID" value="NZ_KQ976354.1"/>
</dbReference>
<organism evidence="1 2">
    <name type="scientific">Scytonema hofmannii PCC 7110</name>
    <dbReference type="NCBI Taxonomy" id="128403"/>
    <lineage>
        <taxon>Bacteria</taxon>
        <taxon>Bacillati</taxon>
        <taxon>Cyanobacteriota</taxon>
        <taxon>Cyanophyceae</taxon>
        <taxon>Nostocales</taxon>
        <taxon>Scytonemataceae</taxon>
        <taxon>Scytonema</taxon>
    </lineage>
</organism>
<comment type="caution">
    <text evidence="1">The sequence shown here is derived from an EMBL/GenBank/DDBJ whole genome shotgun (WGS) entry which is preliminary data.</text>
</comment>
<dbReference type="Proteomes" id="UP000076925">
    <property type="component" value="Unassembled WGS sequence"/>
</dbReference>
<proteinExistence type="predicted"/>
<protein>
    <submittedName>
        <fullName evidence="1">Uncharacterized protein</fullName>
    </submittedName>
</protein>
<accession>A0A139X7X2</accession>
<reference evidence="1 2" key="1">
    <citation type="journal article" date="2013" name="Genome Biol. Evol.">
        <title>Genomes of Stigonematalean cyanobacteria (subsection V) and the evolution of oxygenic photosynthesis from prokaryotes to plastids.</title>
        <authorList>
            <person name="Dagan T."/>
            <person name="Roettger M."/>
            <person name="Stucken K."/>
            <person name="Landan G."/>
            <person name="Koch R."/>
            <person name="Major P."/>
            <person name="Gould S.B."/>
            <person name="Goremykin V.V."/>
            <person name="Rippka R."/>
            <person name="Tandeau de Marsac N."/>
            <person name="Gugger M."/>
            <person name="Lockhart P.J."/>
            <person name="Allen J.F."/>
            <person name="Brune I."/>
            <person name="Maus I."/>
            <person name="Puhler A."/>
            <person name="Martin W.F."/>
        </authorList>
    </citation>
    <scope>NUCLEOTIDE SEQUENCE [LARGE SCALE GENOMIC DNA]</scope>
    <source>
        <strain evidence="1 2">PCC 7110</strain>
    </source>
</reference>
<gene>
    <name evidence="1" type="ORF">WA1_24135</name>
</gene>
<keyword evidence="2" id="KW-1185">Reference proteome</keyword>
<evidence type="ECO:0000313" key="2">
    <source>
        <dbReference type="Proteomes" id="UP000076925"/>
    </source>
</evidence>
<dbReference type="OrthoDB" id="515785at2"/>